<evidence type="ECO:0000313" key="8">
    <source>
        <dbReference type="Proteomes" id="UP000615455"/>
    </source>
</evidence>
<dbReference type="Proteomes" id="UP000615455">
    <property type="component" value="Unassembled WGS sequence"/>
</dbReference>
<feature type="coiled-coil region" evidence="4">
    <location>
        <begin position="600"/>
        <end position="627"/>
    </location>
</feature>
<name>A0ABQ1ELS1_9BACL</name>
<dbReference type="PROSITE" id="PS00041">
    <property type="entry name" value="HTH_ARAC_FAMILY_1"/>
    <property type="match status" value="1"/>
</dbReference>
<feature type="domain" description="HTH araC/xylS-type" evidence="6">
    <location>
        <begin position="633"/>
        <end position="731"/>
    </location>
</feature>
<evidence type="ECO:0000256" key="2">
    <source>
        <dbReference type="ARBA" id="ARBA00023125"/>
    </source>
</evidence>
<keyword evidence="3" id="KW-0804">Transcription</keyword>
<dbReference type="RefSeq" id="WP_189011668.1">
    <property type="nucleotide sequence ID" value="NZ_BMHE01000009.1"/>
</dbReference>
<evidence type="ECO:0000256" key="3">
    <source>
        <dbReference type="ARBA" id="ARBA00023163"/>
    </source>
</evidence>
<organism evidence="7 8">
    <name type="scientific">Paenibacillus marchantiophytorum</name>
    <dbReference type="NCBI Taxonomy" id="1619310"/>
    <lineage>
        <taxon>Bacteria</taxon>
        <taxon>Bacillati</taxon>
        <taxon>Bacillota</taxon>
        <taxon>Bacilli</taxon>
        <taxon>Bacillales</taxon>
        <taxon>Paenibacillaceae</taxon>
        <taxon>Paenibacillus</taxon>
    </lineage>
</organism>
<keyword evidence="4" id="KW-0175">Coiled coil</keyword>
<dbReference type="SMART" id="SM00342">
    <property type="entry name" value="HTH_ARAC"/>
    <property type="match status" value="1"/>
</dbReference>
<keyword evidence="5" id="KW-0812">Transmembrane</keyword>
<protein>
    <submittedName>
        <fullName evidence="7">HTH-type transcriptional regulator YesS</fullName>
    </submittedName>
</protein>
<evidence type="ECO:0000313" key="7">
    <source>
        <dbReference type="EMBL" id="GFZ77577.1"/>
    </source>
</evidence>
<keyword evidence="8" id="KW-1185">Reference proteome</keyword>
<feature type="transmembrane region" description="Helical" evidence="5">
    <location>
        <begin position="293"/>
        <end position="315"/>
    </location>
</feature>
<dbReference type="Pfam" id="PF12833">
    <property type="entry name" value="HTH_18"/>
    <property type="match status" value="1"/>
</dbReference>
<evidence type="ECO:0000256" key="1">
    <source>
        <dbReference type="ARBA" id="ARBA00023015"/>
    </source>
</evidence>
<dbReference type="PANTHER" id="PTHR43280:SF28">
    <property type="entry name" value="HTH-TYPE TRANSCRIPTIONAL ACTIVATOR RHAS"/>
    <property type="match status" value="1"/>
</dbReference>
<dbReference type="PROSITE" id="PS01124">
    <property type="entry name" value="HTH_ARAC_FAMILY_2"/>
    <property type="match status" value="1"/>
</dbReference>
<dbReference type="InterPro" id="IPR018060">
    <property type="entry name" value="HTH_AraC"/>
</dbReference>
<keyword evidence="5" id="KW-1133">Transmembrane helix</keyword>
<dbReference type="Gene3D" id="1.10.10.60">
    <property type="entry name" value="Homeodomain-like"/>
    <property type="match status" value="2"/>
</dbReference>
<proteinExistence type="predicted"/>
<dbReference type="InterPro" id="IPR020449">
    <property type="entry name" value="Tscrpt_reg_AraC-type_HTH"/>
</dbReference>
<dbReference type="EMBL" id="BMHE01000009">
    <property type="protein sequence ID" value="GFZ77577.1"/>
    <property type="molecule type" value="Genomic_DNA"/>
</dbReference>
<evidence type="ECO:0000256" key="5">
    <source>
        <dbReference type="SAM" id="Phobius"/>
    </source>
</evidence>
<dbReference type="InterPro" id="IPR018062">
    <property type="entry name" value="HTH_AraC-typ_CS"/>
</dbReference>
<accession>A0ABQ1ELS1</accession>
<comment type="caution">
    <text evidence="7">The sequence shown here is derived from an EMBL/GenBank/DDBJ whole genome shotgun (WGS) entry which is preliminary data.</text>
</comment>
<gene>
    <name evidence="7" type="primary">yesS</name>
    <name evidence="7" type="ORF">GCM10008018_23930</name>
</gene>
<dbReference type="PRINTS" id="PR00032">
    <property type="entry name" value="HTHARAC"/>
</dbReference>
<dbReference type="InterPro" id="IPR009057">
    <property type="entry name" value="Homeodomain-like_sf"/>
</dbReference>
<keyword evidence="5" id="KW-0472">Membrane</keyword>
<evidence type="ECO:0000256" key="4">
    <source>
        <dbReference type="SAM" id="Coils"/>
    </source>
</evidence>
<reference evidence="8" key="1">
    <citation type="journal article" date="2019" name="Int. J. Syst. Evol. Microbiol.">
        <title>The Global Catalogue of Microorganisms (GCM) 10K type strain sequencing project: providing services to taxonomists for standard genome sequencing and annotation.</title>
        <authorList>
            <consortium name="The Broad Institute Genomics Platform"/>
            <consortium name="The Broad Institute Genome Sequencing Center for Infectious Disease"/>
            <person name="Wu L."/>
            <person name="Ma J."/>
        </authorList>
    </citation>
    <scope>NUCLEOTIDE SEQUENCE [LARGE SCALE GENOMIC DNA]</scope>
    <source>
        <strain evidence="8">CGMCC 1.15043</strain>
    </source>
</reference>
<evidence type="ECO:0000259" key="6">
    <source>
        <dbReference type="PROSITE" id="PS01124"/>
    </source>
</evidence>
<sequence length="736" mass="85381">MKKLQPIYLLIRNRSNSLFLRLVAGFLCIIILLVSLTLYSISVSKSNVRKEIVQYNTLMLNSTMDSYEKHFEMLNKQMHLYLYNEEVQRLQYNPQYINYPILQREMNTWVSNSYLFIDNIVLYAKRDAFVLEKGTSTDASTMFNVFHVSPDYPLEFWQKQFEENYSSRILPSAVFYNEMNSYRAASSKLIPIVYKTKGNNEFMIIVFLDADKMFKAFHVAPSDDFVMYNDLGQTIFNSGGPKPFIALSDLQKDSKALIRHGDYHFYGSGKVSGFTYIHRVPVDKIVSQTRLNITLVAILVLSVTLSIIAALLIAARINNPLQKVIRSTQEGRPLRSSIREFDLISHQLYDKKKTDQQLALFNHLKAIRQDDTTSALLDFRERSYVFVLFHVMGKKNYDWEHVSFQKWLYYMKAFIENELNQSFPDSLTFQIEHNQILSLVFNERRDQLDTLLERMKETFGQDREYGLMTMAVSSEYRHSEHIATAYQEVQGVLGKRRLIDAVQIVSAPLDMYPSPVFTTNQDKEFCVNLREGNVEQLETFMTRYYARWEGEQMSAATLARFADMLLDKIKSEVSNVLDNPGTMQTLLEQTQNKVQECVAVSELELLLQQAVAQAAQAVREKKQQTEQKDPVTVFIMDYVNERYAEDLYLDVLAQQLNLSGGYLSSYFKEKTGMNIVDYINEIRIGKATGMLEQNKLKIHDVAEAVGYRNITSFNRMFKKYTGITPSEFRKKPSPRS</sequence>
<keyword evidence="2" id="KW-0238">DNA-binding</keyword>
<dbReference type="SUPFAM" id="SSF46689">
    <property type="entry name" value="Homeodomain-like"/>
    <property type="match status" value="2"/>
</dbReference>
<keyword evidence="1" id="KW-0805">Transcription regulation</keyword>
<feature type="transmembrane region" description="Helical" evidence="5">
    <location>
        <begin position="18"/>
        <end position="41"/>
    </location>
</feature>
<dbReference type="PANTHER" id="PTHR43280">
    <property type="entry name" value="ARAC-FAMILY TRANSCRIPTIONAL REGULATOR"/>
    <property type="match status" value="1"/>
</dbReference>